<sequence length="144" mass="16321">MNVYKQLTEGGGYNLPFLVRLSNPENTLNIFLINDNQDMSYKGIVYSASSFTYTPNTSGDSSFSVELVEHNAIIDMLEDNYYFKVEVIGVFNGEEVEPIGLFKHKYGEATWDGMKLDMKLNKDDRGGMTFPALIFNSYNNRGNN</sequence>
<dbReference type="HOGENOM" id="CLU_1795620_0_0_12"/>
<gene>
    <name evidence="1" type="ORF">HMPREF9725_02601</name>
</gene>
<dbReference type="RefSeq" id="WP_002689782.1">
    <property type="nucleotide sequence ID" value="NZ_CM001794.1"/>
</dbReference>
<protein>
    <submittedName>
        <fullName evidence="1">Uncharacterized protein</fullName>
    </submittedName>
</protein>
<accession>M2AXT5</accession>
<dbReference type="EMBL" id="AGDW01000025">
    <property type="protein sequence ID" value="EMB28171.1"/>
    <property type="molecule type" value="Genomic_DNA"/>
</dbReference>
<dbReference type="AlphaFoldDB" id="M2AXT5"/>
<dbReference type="PATRIC" id="fig|999431.4.peg.2697"/>
<comment type="caution">
    <text evidence="1">The sequence shown here is derived from an EMBL/GenBank/DDBJ whole genome shotgun (WGS) entry which is preliminary data.</text>
</comment>
<proteinExistence type="predicted"/>
<organism evidence="1">
    <name type="scientific">Treponema denticola H1-T</name>
    <dbReference type="NCBI Taxonomy" id="999431"/>
    <lineage>
        <taxon>Bacteria</taxon>
        <taxon>Pseudomonadati</taxon>
        <taxon>Spirochaetota</taxon>
        <taxon>Spirochaetia</taxon>
        <taxon>Spirochaetales</taxon>
        <taxon>Treponemataceae</taxon>
        <taxon>Treponema</taxon>
    </lineage>
</organism>
<name>M2AXT5_TREDN</name>
<dbReference type="Proteomes" id="UP000011708">
    <property type="component" value="Chromosome"/>
</dbReference>
<evidence type="ECO:0000313" key="1">
    <source>
        <dbReference type="EMBL" id="EMB28171.1"/>
    </source>
</evidence>
<reference evidence="1" key="1">
    <citation type="submission" date="2012-01" db="EMBL/GenBank/DDBJ databases">
        <title>The Genome Sequence of Treponema denticola H1-T.</title>
        <authorList>
            <consortium name="The Broad Institute Genome Sequencing Platform"/>
            <person name="Earl A."/>
            <person name="Ward D."/>
            <person name="Feldgarden M."/>
            <person name="Gevers D."/>
            <person name="Blanton J.M."/>
            <person name="Fenno C.J."/>
            <person name="Baranova O.V."/>
            <person name="Mathney J."/>
            <person name="Dewhirst F.E."/>
            <person name="Izard J."/>
            <person name="Young S.K."/>
            <person name="Zeng Q."/>
            <person name="Gargeya S."/>
            <person name="Fitzgerald M."/>
            <person name="Haas B."/>
            <person name="Abouelleil A."/>
            <person name="Alvarado L."/>
            <person name="Arachchi H.M."/>
            <person name="Berlin A."/>
            <person name="Chapman S.B."/>
            <person name="Gearin G."/>
            <person name="Goldberg J."/>
            <person name="Griggs A."/>
            <person name="Gujja S."/>
            <person name="Hansen M."/>
            <person name="Heiman D."/>
            <person name="Howarth C."/>
            <person name="Larimer J."/>
            <person name="Lui A."/>
            <person name="MacDonald P.J.P."/>
            <person name="McCowen C."/>
            <person name="Montmayeur A."/>
            <person name="Murphy C."/>
            <person name="Neiman D."/>
            <person name="Pearson M."/>
            <person name="Priest M."/>
            <person name="Roberts A."/>
            <person name="Saif S."/>
            <person name="Shea T."/>
            <person name="Sisk P."/>
            <person name="Stolte C."/>
            <person name="Sykes S."/>
            <person name="Wortman J."/>
            <person name="Nusbaum C."/>
            <person name="Birren B."/>
        </authorList>
    </citation>
    <scope>NUCLEOTIDE SEQUENCE [LARGE SCALE GENOMIC DNA]</scope>
    <source>
        <strain evidence="1">H1-T</strain>
    </source>
</reference>